<gene>
    <name evidence="6" type="ORF">OFUS_LOCUS9180</name>
</gene>
<dbReference type="PANTHER" id="PTHR22747">
    <property type="entry name" value="NUCLEOPLASMIN"/>
    <property type="match status" value="1"/>
</dbReference>
<feature type="compositionally biased region" description="Acidic residues" evidence="4">
    <location>
        <begin position="172"/>
        <end position="216"/>
    </location>
</feature>
<dbReference type="Gene3D" id="2.60.120.340">
    <property type="entry name" value="Nucleoplasmin core domain"/>
    <property type="match status" value="1"/>
</dbReference>
<dbReference type="Proteomes" id="UP000749559">
    <property type="component" value="Unassembled WGS sequence"/>
</dbReference>
<feature type="region of interest" description="Disordered" evidence="4">
    <location>
        <begin position="123"/>
        <end position="312"/>
    </location>
</feature>
<dbReference type="GO" id="GO:0005654">
    <property type="term" value="C:nucleoplasm"/>
    <property type="evidence" value="ECO:0007669"/>
    <property type="project" value="TreeGrafter"/>
</dbReference>
<dbReference type="InterPro" id="IPR004301">
    <property type="entry name" value="Nucleoplasmin"/>
</dbReference>
<feature type="compositionally biased region" description="Acidic residues" evidence="4">
    <location>
        <begin position="123"/>
        <end position="141"/>
    </location>
</feature>
<dbReference type="GO" id="GO:0003682">
    <property type="term" value="F:chromatin binding"/>
    <property type="evidence" value="ECO:0007669"/>
    <property type="project" value="TreeGrafter"/>
</dbReference>
<keyword evidence="7" id="KW-1185">Reference proteome</keyword>
<evidence type="ECO:0000256" key="3">
    <source>
        <dbReference type="ARBA" id="ARBA00023242"/>
    </source>
</evidence>
<dbReference type="OrthoDB" id="6075101at2759"/>
<feature type="compositionally biased region" description="Basic residues" evidence="4">
    <location>
        <begin position="148"/>
        <end position="167"/>
    </location>
</feature>
<dbReference type="GO" id="GO:0042393">
    <property type="term" value="F:histone binding"/>
    <property type="evidence" value="ECO:0007669"/>
    <property type="project" value="TreeGrafter"/>
</dbReference>
<dbReference type="GO" id="GO:0005730">
    <property type="term" value="C:nucleolus"/>
    <property type="evidence" value="ECO:0007669"/>
    <property type="project" value="TreeGrafter"/>
</dbReference>
<reference evidence="6" key="1">
    <citation type="submission" date="2022-03" db="EMBL/GenBank/DDBJ databases">
        <authorList>
            <person name="Martin C."/>
        </authorList>
    </citation>
    <scope>NUCLEOTIDE SEQUENCE</scope>
</reference>
<accession>A0A8S4NM29</accession>
<dbReference type="InterPro" id="IPR024057">
    <property type="entry name" value="Nucleoplasmin_core_dom"/>
</dbReference>
<comment type="similarity">
    <text evidence="2">Belongs to the nucleoplasmin family.</text>
</comment>
<dbReference type="GO" id="GO:0005737">
    <property type="term" value="C:cytoplasm"/>
    <property type="evidence" value="ECO:0007669"/>
    <property type="project" value="TreeGrafter"/>
</dbReference>
<feature type="compositionally biased region" description="Basic residues" evidence="4">
    <location>
        <begin position="220"/>
        <end position="230"/>
    </location>
</feature>
<dbReference type="AlphaFoldDB" id="A0A8S4NM29"/>
<organism evidence="6 7">
    <name type="scientific">Owenia fusiformis</name>
    <name type="common">Polychaete worm</name>
    <dbReference type="NCBI Taxonomy" id="6347"/>
    <lineage>
        <taxon>Eukaryota</taxon>
        <taxon>Metazoa</taxon>
        <taxon>Spiralia</taxon>
        <taxon>Lophotrochozoa</taxon>
        <taxon>Annelida</taxon>
        <taxon>Polychaeta</taxon>
        <taxon>Sedentaria</taxon>
        <taxon>Canalipalpata</taxon>
        <taxon>Sabellida</taxon>
        <taxon>Oweniida</taxon>
        <taxon>Oweniidae</taxon>
        <taxon>Owenia</taxon>
    </lineage>
</organism>
<feature type="domain" description="Nucleoplasmin core" evidence="5">
    <location>
        <begin position="11"/>
        <end position="118"/>
    </location>
</feature>
<name>A0A8S4NM29_OWEFU</name>
<dbReference type="GO" id="GO:0006338">
    <property type="term" value="P:chromatin remodeling"/>
    <property type="evidence" value="ECO:0007669"/>
    <property type="project" value="TreeGrafter"/>
</dbReference>
<evidence type="ECO:0000313" key="6">
    <source>
        <dbReference type="EMBL" id="CAH1782769.1"/>
    </source>
</evidence>
<feature type="compositionally biased region" description="Basic residues" evidence="4">
    <location>
        <begin position="261"/>
        <end position="272"/>
    </location>
</feature>
<dbReference type="GO" id="GO:0003723">
    <property type="term" value="F:RNA binding"/>
    <property type="evidence" value="ECO:0007669"/>
    <property type="project" value="TreeGrafter"/>
</dbReference>
<evidence type="ECO:0000313" key="7">
    <source>
        <dbReference type="Proteomes" id="UP000749559"/>
    </source>
</evidence>
<keyword evidence="3" id="KW-0539">Nucleus</keyword>
<dbReference type="Pfam" id="PF03066">
    <property type="entry name" value="Nucleoplasmin"/>
    <property type="match status" value="1"/>
</dbReference>
<sequence length="312" mass="35358">MYMGLEAKEYIWGCELTGEKKEVKWDFEEEDDDTEFLQHTLFLKHAALASGAKKDERNLVVVSTKNFDGEVINQTLVSLSVGVHEMCTLDISFGQETIVTFKLVEGSGPVHLTGQHMVEFPEEYSDEESQYETEDLTEDEVEQLKKDAKNKKRKANTPRTSGKKKRGKVDNEEGSEEGTEEDEEDEDATEESMEEEGTESEQDEDEEEEDEEDEESPEKPKKKPGKKAAKKTNSDTPTRTTKLKQLKSPRSATKTGSSKKVAGKKVQHHQYRIPRSIVLSMPPDQPTRQLLKHPTFKPAQRNLAQPNDKPGL</sequence>
<dbReference type="SUPFAM" id="SSF69203">
    <property type="entry name" value="Nucleoplasmin-like core domain"/>
    <property type="match status" value="1"/>
</dbReference>
<protein>
    <recommendedName>
        <fullName evidence="5">Nucleoplasmin core domain-containing protein</fullName>
    </recommendedName>
</protein>
<feature type="compositionally biased region" description="Polar residues" evidence="4">
    <location>
        <begin position="248"/>
        <end position="258"/>
    </location>
</feature>
<evidence type="ECO:0000256" key="4">
    <source>
        <dbReference type="SAM" id="MobiDB-lite"/>
    </source>
</evidence>
<dbReference type="PANTHER" id="PTHR22747:SF18">
    <property type="entry name" value="GEO09167P1-RELATED"/>
    <property type="match status" value="1"/>
</dbReference>
<proteinExistence type="inferred from homology"/>
<evidence type="ECO:0000256" key="1">
    <source>
        <dbReference type="ARBA" id="ARBA00004123"/>
    </source>
</evidence>
<comment type="subcellular location">
    <subcellularLocation>
        <location evidence="1">Nucleus</location>
    </subcellularLocation>
</comment>
<dbReference type="EMBL" id="CAIIXF020000005">
    <property type="protein sequence ID" value="CAH1782769.1"/>
    <property type="molecule type" value="Genomic_DNA"/>
</dbReference>
<dbReference type="InterPro" id="IPR036824">
    <property type="entry name" value="Nucleoplasmin_core_dom_sf"/>
</dbReference>
<evidence type="ECO:0000256" key="2">
    <source>
        <dbReference type="ARBA" id="ARBA00010744"/>
    </source>
</evidence>
<evidence type="ECO:0000259" key="5">
    <source>
        <dbReference type="Pfam" id="PF03066"/>
    </source>
</evidence>
<comment type="caution">
    <text evidence="6">The sequence shown here is derived from an EMBL/GenBank/DDBJ whole genome shotgun (WGS) entry which is preliminary data.</text>
</comment>